<dbReference type="KEGG" id="ahg:AHOG_00555"/>
<dbReference type="Gene3D" id="3.40.50.2300">
    <property type="match status" value="1"/>
</dbReference>
<dbReference type="PROSITE" id="PS50043">
    <property type="entry name" value="HTH_LUXR_2"/>
    <property type="match status" value="1"/>
</dbReference>
<evidence type="ECO:0000259" key="7">
    <source>
        <dbReference type="PROSITE" id="PS50110"/>
    </source>
</evidence>
<keyword evidence="1 5" id="KW-0597">Phosphoprotein</keyword>
<dbReference type="InterPro" id="IPR016032">
    <property type="entry name" value="Sig_transdc_resp-reg_C-effctor"/>
</dbReference>
<dbReference type="GO" id="GO:0006355">
    <property type="term" value="P:regulation of DNA-templated transcription"/>
    <property type="evidence" value="ECO:0007669"/>
    <property type="project" value="InterPro"/>
</dbReference>
<evidence type="ECO:0000256" key="5">
    <source>
        <dbReference type="PROSITE-ProRule" id="PRU00169"/>
    </source>
</evidence>
<dbReference type="InterPro" id="IPR001789">
    <property type="entry name" value="Sig_transdc_resp-reg_receiver"/>
</dbReference>
<dbReference type="PROSITE" id="PS00622">
    <property type="entry name" value="HTH_LUXR_1"/>
    <property type="match status" value="1"/>
</dbReference>
<dbReference type="InterPro" id="IPR000792">
    <property type="entry name" value="Tscrpt_reg_LuxR_C"/>
</dbReference>
<proteinExistence type="predicted"/>
<dbReference type="SMART" id="SM00448">
    <property type="entry name" value="REC"/>
    <property type="match status" value="1"/>
</dbReference>
<feature type="domain" description="HTH luxR-type" evidence="6">
    <location>
        <begin position="182"/>
        <end position="247"/>
    </location>
</feature>
<dbReference type="Pfam" id="PF00196">
    <property type="entry name" value="GerE"/>
    <property type="match status" value="1"/>
</dbReference>
<dbReference type="SUPFAM" id="SSF46894">
    <property type="entry name" value="C-terminal effector domain of the bipartite response regulators"/>
    <property type="match status" value="1"/>
</dbReference>
<dbReference type="CDD" id="cd06170">
    <property type="entry name" value="LuxR_C_like"/>
    <property type="match status" value="1"/>
</dbReference>
<dbReference type="InterPro" id="IPR058245">
    <property type="entry name" value="NreC/VraR/RcsB-like_REC"/>
</dbReference>
<name>A0A221VWA6_9PSEU</name>
<dbReference type="PANTHER" id="PTHR43214:SF24">
    <property type="entry name" value="TRANSCRIPTIONAL REGULATORY PROTEIN NARL-RELATED"/>
    <property type="match status" value="1"/>
</dbReference>
<keyword evidence="2" id="KW-0805">Transcription regulation</keyword>
<evidence type="ECO:0000256" key="2">
    <source>
        <dbReference type="ARBA" id="ARBA00023015"/>
    </source>
</evidence>
<evidence type="ECO:0000313" key="9">
    <source>
        <dbReference type="Proteomes" id="UP000204221"/>
    </source>
</evidence>
<dbReference type="GO" id="GO:0000160">
    <property type="term" value="P:phosphorelay signal transduction system"/>
    <property type="evidence" value="ECO:0007669"/>
    <property type="project" value="InterPro"/>
</dbReference>
<dbReference type="PROSITE" id="PS50110">
    <property type="entry name" value="RESPONSE_REGULATORY"/>
    <property type="match status" value="1"/>
</dbReference>
<evidence type="ECO:0000256" key="4">
    <source>
        <dbReference type="ARBA" id="ARBA00023163"/>
    </source>
</evidence>
<dbReference type="PANTHER" id="PTHR43214">
    <property type="entry name" value="TWO-COMPONENT RESPONSE REGULATOR"/>
    <property type="match status" value="1"/>
</dbReference>
<reference evidence="8 9" key="1">
    <citation type="submission" date="2017-07" db="EMBL/GenBank/DDBJ databases">
        <title>Complete genome sequence of Actinoalloteichus hoggarensis DSM 45943, type strain of Actinoalloteichus hoggarensis.</title>
        <authorList>
            <person name="Ruckert C."/>
            <person name="Nouioui I."/>
            <person name="Willmese J."/>
            <person name="van Wezel G."/>
            <person name="Klenk H.-P."/>
            <person name="Kalinowski J."/>
            <person name="Zotchev S.B."/>
        </authorList>
    </citation>
    <scope>NUCLEOTIDE SEQUENCE [LARGE SCALE GENOMIC DNA]</scope>
    <source>
        <strain evidence="8 9">DSM 45943</strain>
    </source>
</reference>
<dbReference type="InterPro" id="IPR039420">
    <property type="entry name" value="WalR-like"/>
</dbReference>
<dbReference type="InterPro" id="IPR011006">
    <property type="entry name" value="CheY-like_superfamily"/>
</dbReference>
<dbReference type="AlphaFoldDB" id="A0A221VWA6"/>
<keyword evidence="9" id="KW-1185">Reference proteome</keyword>
<evidence type="ECO:0000256" key="3">
    <source>
        <dbReference type="ARBA" id="ARBA00023125"/>
    </source>
</evidence>
<evidence type="ECO:0000259" key="6">
    <source>
        <dbReference type="PROSITE" id="PS50043"/>
    </source>
</evidence>
<feature type="domain" description="Response regulatory" evidence="7">
    <location>
        <begin position="43"/>
        <end position="159"/>
    </location>
</feature>
<keyword evidence="4" id="KW-0804">Transcription</keyword>
<evidence type="ECO:0000313" key="8">
    <source>
        <dbReference type="EMBL" id="ASO17784.1"/>
    </source>
</evidence>
<dbReference type="PRINTS" id="PR00038">
    <property type="entry name" value="HTHLUXR"/>
</dbReference>
<dbReference type="GO" id="GO:0003677">
    <property type="term" value="F:DNA binding"/>
    <property type="evidence" value="ECO:0007669"/>
    <property type="project" value="UniProtKB-KW"/>
</dbReference>
<dbReference type="Pfam" id="PF00072">
    <property type="entry name" value="Response_reg"/>
    <property type="match status" value="1"/>
</dbReference>
<dbReference type="Proteomes" id="UP000204221">
    <property type="component" value="Chromosome"/>
</dbReference>
<evidence type="ECO:0000256" key="1">
    <source>
        <dbReference type="ARBA" id="ARBA00022553"/>
    </source>
</evidence>
<accession>A0A221VWA6</accession>
<gene>
    <name evidence="8" type="primary">devR1</name>
    <name evidence="8" type="ORF">AHOG_00555</name>
</gene>
<feature type="modified residue" description="4-aspartylphosphate" evidence="5">
    <location>
        <position position="94"/>
    </location>
</feature>
<keyword evidence="3" id="KW-0238">DNA-binding</keyword>
<dbReference type="SMART" id="SM00421">
    <property type="entry name" value="HTH_LUXR"/>
    <property type="match status" value="1"/>
</dbReference>
<dbReference type="SUPFAM" id="SSF52172">
    <property type="entry name" value="CheY-like"/>
    <property type="match status" value="1"/>
</dbReference>
<organism evidence="8 9">
    <name type="scientific">Actinoalloteichus hoggarensis</name>
    <dbReference type="NCBI Taxonomy" id="1470176"/>
    <lineage>
        <taxon>Bacteria</taxon>
        <taxon>Bacillati</taxon>
        <taxon>Actinomycetota</taxon>
        <taxon>Actinomycetes</taxon>
        <taxon>Pseudonocardiales</taxon>
        <taxon>Pseudonocardiaceae</taxon>
        <taxon>Actinoalloteichus</taxon>
    </lineage>
</organism>
<sequence>MLHSLYMSLNDSTSLSVPDYAKFFGSRRRRRLATPYGGRVSIGVLLVDDHEVVRRGLRELLSAEPDIDVVAEAGSVGEAIVAASATRPQVALLDMRLPDGDGPSLCGRLRATPHPPACLVLTAFDDEDLLVEAIQAGAAGYLLKQVRGQDLVTAIREVAAGRSLLDPTTTARVLDRLRRPAPIDELAILTDQERRVLELIGEGLTNRQIGLRLFLAEKTVKNYVTAVLAKLGMERRTQAAAWLARRQAR</sequence>
<dbReference type="EMBL" id="CP022521">
    <property type="protein sequence ID" value="ASO17784.1"/>
    <property type="molecule type" value="Genomic_DNA"/>
</dbReference>
<protein>
    <submittedName>
        <fullName evidence="8">Transcriptional regulatory protein DevR (DosR)</fullName>
    </submittedName>
</protein>
<dbReference type="CDD" id="cd17535">
    <property type="entry name" value="REC_NarL-like"/>
    <property type="match status" value="1"/>
</dbReference>